<evidence type="ECO:0000259" key="6">
    <source>
        <dbReference type="Pfam" id="PF06305"/>
    </source>
</evidence>
<dbReference type="RefSeq" id="WP_184260841.1">
    <property type="nucleotide sequence ID" value="NZ_JACIIX010000001.1"/>
</dbReference>
<organism evidence="7 8">
    <name type="scientific">Novispirillum itersonii</name>
    <name type="common">Aquaspirillum itersonii</name>
    <dbReference type="NCBI Taxonomy" id="189"/>
    <lineage>
        <taxon>Bacteria</taxon>
        <taxon>Pseudomonadati</taxon>
        <taxon>Pseudomonadota</taxon>
        <taxon>Alphaproteobacteria</taxon>
        <taxon>Rhodospirillales</taxon>
        <taxon>Novispirillaceae</taxon>
        <taxon>Novispirillum</taxon>
    </lineage>
</organism>
<dbReference type="InterPro" id="IPR010445">
    <property type="entry name" value="LapA_dom"/>
</dbReference>
<keyword evidence="3 5" id="KW-1133">Transmembrane helix</keyword>
<keyword evidence="2 5" id="KW-0812">Transmembrane</keyword>
<proteinExistence type="predicted"/>
<evidence type="ECO:0000313" key="7">
    <source>
        <dbReference type="EMBL" id="MBB6209052.1"/>
    </source>
</evidence>
<keyword evidence="8" id="KW-1185">Reference proteome</keyword>
<reference evidence="7 8" key="1">
    <citation type="submission" date="2020-08" db="EMBL/GenBank/DDBJ databases">
        <title>Genomic Encyclopedia of Type Strains, Phase IV (KMG-IV): sequencing the most valuable type-strain genomes for metagenomic binning, comparative biology and taxonomic classification.</title>
        <authorList>
            <person name="Goeker M."/>
        </authorList>
    </citation>
    <scope>NUCLEOTIDE SEQUENCE [LARGE SCALE GENOMIC DNA]</scope>
    <source>
        <strain evidence="7 8">DSM 11590</strain>
    </source>
</reference>
<evidence type="ECO:0000313" key="8">
    <source>
        <dbReference type="Proteomes" id="UP000544872"/>
    </source>
</evidence>
<feature type="transmembrane region" description="Helical" evidence="5">
    <location>
        <begin position="9"/>
        <end position="28"/>
    </location>
</feature>
<keyword evidence="4 5" id="KW-0472">Membrane</keyword>
<gene>
    <name evidence="7" type="ORF">FHS48_000433</name>
</gene>
<keyword evidence="1" id="KW-1003">Cell membrane</keyword>
<accession>A0A7W9ZED1</accession>
<evidence type="ECO:0000256" key="5">
    <source>
        <dbReference type="SAM" id="Phobius"/>
    </source>
</evidence>
<dbReference type="Proteomes" id="UP000544872">
    <property type="component" value="Unassembled WGS sequence"/>
</dbReference>
<comment type="caution">
    <text evidence="7">The sequence shown here is derived from an EMBL/GenBank/DDBJ whole genome shotgun (WGS) entry which is preliminary data.</text>
</comment>
<evidence type="ECO:0000256" key="3">
    <source>
        <dbReference type="ARBA" id="ARBA00022989"/>
    </source>
</evidence>
<protein>
    <submittedName>
        <fullName evidence="7">Putative integral membrane protein</fullName>
    </submittedName>
</protein>
<dbReference type="Pfam" id="PF06305">
    <property type="entry name" value="LapA_dom"/>
    <property type="match status" value="1"/>
</dbReference>
<dbReference type="AlphaFoldDB" id="A0A7W9ZED1"/>
<feature type="transmembrane region" description="Helical" evidence="5">
    <location>
        <begin position="48"/>
        <end position="74"/>
    </location>
</feature>
<dbReference type="EMBL" id="JACIIX010000001">
    <property type="protein sequence ID" value="MBB6209052.1"/>
    <property type="molecule type" value="Genomic_DNA"/>
</dbReference>
<evidence type="ECO:0000256" key="4">
    <source>
        <dbReference type="ARBA" id="ARBA00023136"/>
    </source>
</evidence>
<name>A0A7W9ZED1_NOVIT</name>
<feature type="domain" description="Lipopolysaccharide assembly protein A" evidence="6">
    <location>
        <begin position="29"/>
        <end position="92"/>
    </location>
</feature>
<evidence type="ECO:0000256" key="2">
    <source>
        <dbReference type="ARBA" id="ARBA00022692"/>
    </source>
</evidence>
<sequence>MLTRLLRRLLFWLIGVPFGLALTLFAVANRQPVDVGLWPLPWTLQLPLYVQVLGGVGVGLIAGVCLSWIGSAGLRARARASRRRTRELEREVTRLRLHQQDATPAEAPALPRPAAEQASLLPGMIS</sequence>
<evidence type="ECO:0000256" key="1">
    <source>
        <dbReference type="ARBA" id="ARBA00022475"/>
    </source>
</evidence>
<dbReference type="GO" id="GO:0005886">
    <property type="term" value="C:plasma membrane"/>
    <property type="evidence" value="ECO:0007669"/>
    <property type="project" value="InterPro"/>
</dbReference>